<dbReference type="InParanoid" id="A0A0C3PZC0"/>
<dbReference type="EMBL" id="KN831944">
    <property type="protein sequence ID" value="KIO14739.1"/>
    <property type="molecule type" value="Genomic_DNA"/>
</dbReference>
<dbReference type="Proteomes" id="UP000054217">
    <property type="component" value="Unassembled WGS sequence"/>
</dbReference>
<evidence type="ECO:0000313" key="3">
    <source>
        <dbReference type="Proteomes" id="UP000054217"/>
    </source>
</evidence>
<organism evidence="2 3">
    <name type="scientific">Pisolithus tinctorius Marx 270</name>
    <dbReference type="NCBI Taxonomy" id="870435"/>
    <lineage>
        <taxon>Eukaryota</taxon>
        <taxon>Fungi</taxon>
        <taxon>Dikarya</taxon>
        <taxon>Basidiomycota</taxon>
        <taxon>Agaricomycotina</taxon>
        <taxon>Agaricomycetes</taxon>
        <taxon>Agaricomycetidae</taxon>
        <taxon>Boletales</taxon>
        <taxon>Sclerodermatineae</taxon>
        <taxon>Pisolithaceae</taxon>
        <taxon>Pisolithus</taxon>
    </lineage>
</organism>
<keyword evidence="1" id="KW-0812">Transmembrane</keyword>
<accession>A0A0C3PZC0</accession>
<feature type="non-terminal residue" evidence="2">
    <location>
        <position position="64"/>
    </location>
</feature>
<protein>
    <submittedName>
        <fullName evidence="2">Uncharacterized protein</fullName>
    </submittedName>
</protein>
<reference evidence="3" key="2">
    <citation type="submission" date="2015-01" db="EMBL/GenBank/DDBJ databases">
        <title>Evolutionary Origins and Diversification of the Mycorrhizal Mutualists.</title>
        <authorList>
            <consortium name="DOE Joint Genome Institute"/>
            <consortium name="Mycorrhizal Genomics Consortium"/>
            <person name="Kohler A."/>
            <person name="Kuo A."/>
            <person name="Nagy L.G."/>
            <person name="Floudas D."/>
            <person name="Copeland A."/>
            <person name="Barry K.W."/>
            <person name="Cichocki N."/>
            <person name="Veneault-Fourrey C."/>
            <person name="LaButti K."/>
            <person name="Lindquist E.A."/>
            <person name="Lipzen A."/>
            <person name="Lundell T."/>
            <person name="Morin E."/>
            <person name="Murat C."/>
            <person name="Riley R."/>
            <person name="Ohm R."/>
            <person name="Sun H."/>
            <person name="Tunlid A."/>
            <person name="Henrissat B."/>
            <person name="Grigoriev I.V."/>
            <person name="Hibbett D.S."/>
            <person name="Martin F."/>
        </authorList>
    </citation>
    <scope>NUCLEOTIDE SEQUENCE [LARGE SCALE GENOMIC DNA]</scope>
    <source>
        <strain evidence="3">Marx 270</strain>
    </source>
</reference>
<proteinExistence type="predicted"/>
<reference evidence="2 3" key="1">
    <citation type="submission" date="2014-04" db="EMBL/GenBank/DDBJ databases">
        <authorList>
            <consortium name="DOE Joint Genome Institute"/>
            <person name="Kuo A."/>
            <person name="Kohler A."/>
            <person name="Costa M.D."/>
            <person name="Nagy L.G."/>
            <person name="Floudas D."/>
            <person name="Copeland A."/>
            <person name="Barry K.W."/>
            <person name="Cichocki N."/>
            <person name="Veneault-Fourrey C."/>
            <person name="LaButti K."/>
            <person name="Lindquist E.A."/>
            <person name="Lipzen A."/>
            <person name="Lundell T."/>
            <person name="Morin E."/>
            <person name="Murat C."/>
            <person name="Sun H."/>
            <person name="Tunlid A."/>
            <person name="Henrissat B."/>
            <person name="Grigoriev I.V."/>
            <person name="Hibbett D.S."/>
            <person name="Martin F."/>
            <person name="Nordberg H.P."/>
            <person name="Cantor M.N."/>
            <person name="Hua S.X."/>
        </authorList>
    </citation>
    <scope>NUCLEOTIDE SEQUENCE [LARGE SCALE GENOMIC DNA]</scope>
    <source>
        <strain evidence="2 3">Marx 270</strain>
    </source>
</reference>
<gene>
    <name evidence="2" type="ORF">M404DRAFT_991491</name>
</gene>
<dbReference type="AlphaFoldDB" id="A0A0C3PZC0"/>
<sequence length="64" mass="7454">MSFLGVDEDRIVEQLKPELQKLVDSVMSLASTLVLAIITCTIVYIYRQMKEEKRAKELHSRRMV</sequence>
<feature type="transmembrane region" description="Helical" evidence="1">
    <location>
        <begin position="26"/>
        <end position="46"/>
    </location>
</feature>
<keyword evidence="1" id="KW-0472">Membrane</keyword>
<evidence type="ECO:0000313" key="2">
    <source>
        <dbReference type="EMBL" id="KIO14739.1"/>
    </source>
</evidence>
<keyword evidence="1" id="KW-1133">Transmembrane helix</keyword>
<evidence type="ECO:0000256" key="1">
    <source>
        <dbReference type="SAM" id="Phobius"/>
    </source>
</evidence>
<dbReference type="HOGENOM" id="CLU_2873960_0_0_1"/>
<keyword evidence="3" id="KW-1185">Reference proteome</keyword>
<dbReference type="OrthoDB" id="2666619at2759"/>
<name>A0A0C3PZC0_PISTI</name>